<keyword evidence="10" id="KW-1185">Reference proteome</keyword>
<comment type="similarity">
    <text evidence="1 5">Belongs to the sulfatase family.</text>
</comment>
<dbReference type="GO" id="GO:0004065">
    <property type="term" value="F:arylsulfatase activity"/>
    <property type="evidence" value="ECO:0007669"/>
    <property type="project" value="UniProtKB-UniRule"/>
</dbReference>
<dbReference type="PROSITE" id="PS00523">
    <property type="entry name" value="SULFATASE_1"/>
    <property type="match status" value="1"/>
</dbReference>
<evidence type="ECO:0000256" key="7">
    <source>
        <dbReference type="SAM" id="SignalP"/>
    </source>
</evidence>
<evidence type="ECO:0000259" key="8">
    <source>
        <dbReference type="Pfam" id="PF00884"/>
    </source>
</evidence>
<evidence type="ECO:0000256" key="1">
    <source>
        <dbReference type="ARBA" id="ARBA00008779"/>
    </source>
</evidence>
<feature type="chain" id="PRO_5034873450" description="Arylsulfatase" evidence="7">
    <location>
        <begin position="21"/>
        <end position="640"/>
    </location>
</feature>
<dbReference type="OrthoDB" id="103349at2759"/>
<dbReference type="EMBL" id="JAEPRA010000006">
    <property type="protein sequence ID" value="KAG2183835.1"/>
    <property type="molecule type" value="Genomic_DNA"/>
</dbReference>
<dbReference type="PIRSF" id="PIRSF000972">
    <property type="entry name" value="Arylsulf_plant"/>
    <property type="match status" value="1"/>
</dbReference>
<feature type="modified residue" description="3-oxoalanine (Cys)" evidence="6">
    <location>
        <position position="82"/>
    </location>
</feature>
<protein>
    <recommendedName>
        <fullName evidence="5">Arylsulfatase</fullName>
        <shortName evidence="5">AS</shortName>
        <ecNumber evidence="5">3.1.6.1</ecNumber>
    </recommendedName>
    <alternativeName>
        <fullName evidence="5">Aryl-sulfate sulphohydrolase</fullName>
    </alternativeName>
</protein>
<comment type="catalytic activity">
    <reaction evidence="5">
        <text>an aryl sulfate + H2O = a phenol + sulfate + H(+)</text>
        <dbReference type="Rhea" id="RHEA:17261"/>
        <dbReference type="ChEBI" id="CHEBI:15377"/>
        <dbReference type="ChEBI" id="CHEBI:15378"/>
        <dbReference type="ChEBI" id="CHEBI:16189"/>
        <dbReference type="ChEBI" id="CHEBI:33853"/>
        <dbReference type="ChEBI" id="CHEBI:140317"/>
        <dbReference type="EC" id="3.1.6.1"/>
    </reaction>
</comment>
<dbReference type="InterPro" id="IPR012083">
    <property type="entry name" value="Arylsulfatase"/>
</dbReference>
<evidence type="ECO:0000313" key="9">
    <source>
        <dbReference type="EMBL" id="KAG2183835.1"/>
    </source>
</evidence>
<organism evidence="9 10">
    <name type="scientific">Umbelopsis vinacea</name>
    <dbReference type="NCBI Taxonomy" id="44442"/>
    <lineage>
        <taxon>Eukaryota</taxon>
        <taxon>Fungi</taxon>
        <taxon>Fungi incertae sedis</taxon>
        <taxon>Mucoromycota</taxon>
        <taxon>Mucoromycotina</taxon>
        <taxon>Umbelopsidomycetes</taxon>
        <taxon>Umbelopsidales</taxon>
        <taxon>Umbelopsidaceae</taxon>
        <taxon>Umbelopsis</taxon>
    </lineage>
</organism>
<evidence type="ECO:0000256" key="4">
    <source>
        <dbReference type="ARBA" id="ARBA00023180"/>
    </source>
</evidence>
<keyword evidence="4" id="KW-0325">Glycoprotein</keyword>
<dbReference type="InterPro" id="IPR024607">
    <property type="entry name" value="Sulfatase_CS"/>
</dbReference>
<keyword evidence="2 7" id="KW-0732">Signal</keyword>
<sequence>MKFLSLVIIATLGLATMASGQQEPNQKPIFGKPEKKRPNILFIFTDDQDYRMDSLSYMPNVQKYLVEQGTTYTNHYATVSVCCPSRVSLLRGQYAHNTNITHVMEPYGGYDRFNRLKLGESYLPIWLQEAGYSTNYIGKLMNGVAVHNWQNAPKGWNYQDQLLDPYTYVYNTPVFSKDGEPPVFYENAYQTDIIHGKAKAALKRLNNTEEPFFLWVSPMAPHGQFQIHSENPVNITTEPPISAKRHEKFFEDVKVPRTPNFNPDVQGKTASYFNDMPKLTDEQVDFLDHTYRRRLRALQAVDEMVGTLFEQLEEQGQLDNTYVFYSADNGYHLGHHRALAGKTTNMEEDINVPLIIRGPGIPKGAVSDLVSTHESLAPTFLALAKGEDKLPSWVDGGVMPITPALQNHPLQASTETFSVEFWSDNIAWENDENLFVPGVNTYKTLRVIGPTYDYSYAVWCTGEHELFNLKSDPYQTQNIYNQATDRFINRLDALLLVLKSCKAGSCRNPWKVLHDNAEVQSLPEALSKDQDDFYATLPKVKYDHCTGYYDYENEAPHFGDVAEANTTVQHATVINNPSKQPERVIPPQDIVDLFNLLPVPESTGHTMVDDDFESLAKPVPEQLMQTVVDWSRYGFYSYGS</sequence>
<feature type="signal peptide" evidence="7">
    <location>
        <begin position="1"/>
        <end position="20"/>
    </location>
</feature>
<comment type="caution">
    <text evidence="9">The sequence shown here is derived from an EMBL/GenBank/DDBJ whole genome shotgun (WGS) entry which is preliminary data.</text>
</comment>
<evidence type="ECO:0000256" key="6">
    <source>
        <dbReference type="PIRSR" id="PIRSR000972-50"/>
    </source>
</evidence>
<name>A0A8H7Q1K6_9FUNG</name>
<reference evidence="9" key="1">
    <citation type="submission" date="2020-12" db="EMBL/GenBank/DDBJ databases">
        <title>Metabolic potential, ecology and presence of endohyphal bacteria is reflected in genomic diversity of Mucoromycotina.</title>
        <authorList>
            <person name="Muszewska A."/>
            <person name="Okrasinska A."/>
            <person name="Steczkiewicz K."/>
            <person name="Drgas O."/>
            <person name="Orlowska M."/>
            <person name="Perlinska-Lenart U."/>
            <person name="Aleksandrzak-Piekarczyk T."/>
            <person name="Szatraj K."/>
            <person name="Zielenkiewicz U."/>
            <person name="Pilsyk S."/>
            <person name="Malc E."/>
            <person name="Mieczkowski P."/>
            <person name="Kruszewska J.S."/>
            <person name="Biernat P."/>
            <person name="Pawlowska J."/>
        </authorList>
    </citation>
    <scope>NUCLEOTIDE SEQUENCE</scope>
    <source>
        <strain evidence="9">WA0000051536</strain>
    </source>
</reference>
<dbReference type="EC" id="3.1.6.1" evidence="5"/>
<evidence type="ECO:0000313" key="10">
    <source>
        <dbReference type="Proteomes" id="UP000612746"/>
    </source>
</evidence>
<keyword evidence="3 5" id="KW-0378">Hydrolase</keyword>
<gene>
    <name evidence="9" type="ORF">INT44_008846</name>
</gene>
<dbReference type="Proteomes" id="UP000612746">
    <property type="component" value="Unassembled WGS sequence"/>
</dbReference>
<evidence type="ECO:0000256" key="5">
    <source>
        <dbReference type="PIRNR" id="PIRNR000972"/>
    </source>
</evidence>
<proteinExistence type="inferred from homology"/>
<feature type="domain" description="Sulfatase N-terminal" evidence="8">
    <location>
        <begin position="38"/>
        <end position="384"/>
    </location>
</feature>
<dbReference type="GO" id="GO:0008449">
    <property type="term" value="F:N-acetylglucosamine-6-sulfatase activity"/>
    <property type="evidence" value="ECO:0007669"/>
    <property type="project" value="TreeGrafter"/>
</dbReference>
<dbReference type="InterPro" id="IPR017850">
    <property type="entry name" value="Alkaline_phosphatase_core_sf"/>
</dbReference>
<dbReference type="AlphaFoldDB" id="A0A8H7Q1K6"/>
<dbReference type="Gene3D" id="3.40.720.10">
    <property type="entry name" value="Alkaline Phosphatase, subunit A"/>
    <property type="match status" value="1"/>
</dbReference>
<accession>A0A8H7Q1K6</accession>
<evidence type="ECO:0000256" key="3">
    <source>
        <dbReference type="ARBA" id="ARBA00022801"/>
    </source>
</evidence>
<dbReference type="SUPFAM" id="SSF53649">
    <property type="entry name" value="Alkaline phosphatase-like"/>
    <property type="match status" value="1"/>
</dbReference>
<dbReference type="PANTHER" id="PTHR43108">
    <property type="entry name" value="N-ACETYLGLUCOSAMINE-6-SULFATASE FAMILY MEMBER"/>
    <property type="match status" value="1"/>
</dbReference>
<dbReference type="CDD" id="cd16147">
    <property type="entry name" value="G6S"/>
    <property type="match status" value="1"/>
</dbReference>
<dbReference type="GO" id="GO:0018958">
    <property type="term" value="P:phenol-containing compound metabolic process"/>
    <property type="evidence" value="ECO:0007669"/>
    <property type="project" value="InterPro"/>
</dbReference>
<dbReference type="PANTHER" id="PTHR43108:SF8">
    <property type="entry name" value="SD21168P"/>
    <property type="match status" value="1"/>
</dbReference>
<dbReference type="InterPro" id="IPR000917">
    <property type="entry name" value="Sulfatase_N"/>
</dbReference>
<evidence type="ECO:0000256" key="2">
    <source>
        <dbReference type="ARBA" id="ARBA00022729"/>
    </source>
</evidence>
<dbReference type="GO" id="GO:0005539">
    <property type="term" value="F:glycosaminoglycan binding"/>
    <property type="evidence" value="ECO:0007669"/>
    <property type="project" value="TreeGrafter"/>
</dbReference>
<dbReference type="Pfam" id="PF00884">
    <property type="entry name" value="Sulfatase"/>
    <property type="match status" value="1"/>
</dbReference>
<comment type="PTM">
    <text evidence="6">The conversion to 3-oxoalanine (also known as C-formylglycine, FGly), of a serine or cysteine residue in prokaryotes and of a cysteine residue in eukaryotes, is critical for catalytic activity.</text>
</comment>